<evidence type="ECO:0000259" key="2">
    <source>
        <dbReference type="SMART" id="SM00507"/>
    </source>
</evidence>
<dbReference type="GO" id="GO:0004519">
    <property type="term" value="F:endonuclease activity"/>
    <property type="evidence" value="ECO:0007669"/>
    <property type="project" value="UniProtKB-KW"/>
</dbReference>
<protein>
    <submittedName>
        <fullName evidence="3">HNH endonuclease</fullName>
    </submittedName>
</protein>
<dbReference type="InterPro" id="IPR003615">
    <property type="entry name" value="HNH_nuc"/>
</dbReference>
<accession>A0A653EDP1</accession>
<gene>
    <name evidence="3" type="ORF">BIN_B_01125</name>
</gene>
<evidence type="ECO:0000256" key="1">
    <source>
        <dbReference type="SAM" id="MobiDB-lite"/>
    </source>
</evidence>
<dbReference type="Pfam" id="PF01844">
    <property type="entry name" value="HNH"/>
    <property type="match status" value="1"/>
</dbReference>
<organism evidence="3">
    <name type="scientific">Mycobacterium riyadhense</name>
    <dbReference type="NCBI Taxonomy" id="486698"/>
    <lineage>
        <taxon>Bacteria</taxon>
        <taxon>Bacillati</taxon>
        <taxon>Actinomycetota</taxon>
        <taxon>Actinomycetes</taxon>
        <taxon>Mycobacteriales</taxon>
        <taxon>Mycobacteriaceae</taxon>
        <taxon>Mycobacterium</taxon>
    </lineage>
</organism>
<dbReference type="SMART" id="SM00507">
    <property type="entry name" value="HNHc"/>
    <property type="match status" value="1"/>
</dbReference>
<dbReference type="GO" id="GO:0008270">
    <property type="term" value="F:zinc ion binding"/>
    <property type="evidence" value="ECO:0007669"/>
    <property type="project" value="InterPro"/>
</dbReference>
<evidence type="ECO:0000313" key="3">
    <source>
        <dbReference type="EMBL" id="VTO95643.1"/>
    </source>
</evidence>
<keyword evidence="3" id="KW-0255">Endonuclease</keyword>
<keyword evidence="3" id="KW-0540">Nuclease</keyword>
<dbReference type="EMBL" id="LR589069">
    <property type="protein sequence ID" value="VTO95643.1"/>
    <property type="molecule type" value="Genomic_DNA"/>
</dbReference>
<feature type="domain" description="HNH nuclease" evidence="2">
    <location>
        <begin position="164"/>
        <end position="220"/>
    </location>
</feature>
<name>A0A653EDP1_9MYCO</name>
<reference evidence="3" key="1">
    <citation type="submission" date="2019-05" db="EMBL/GenBank/DDBJ databases">
        <authorList>
            <person name="Naeem R."/>
            <person name="Antony C."/>
            <person name="Guan Q."/>
        </authorList>
    </citation>
    <scope>NUCLEOTIDE SEQUENCE</scope>
    <source>
        <strain evidence="3">2</strain>
    </source>
</reference>
<dbReference type="AlphaFoldDB" id="A0A653EDP1"/>
<feature type="compositionally biased region" description="Basic and acidic residues" evidence="1">
    <location>
        <begin position="268"/>
        <end position="283"/>
    </location>
</feature>
<feature type="region of interest" description="Disordered" evidence="1">
    <location>
        <begin position="268"/>
        <end position="291"/>
    </location>
</feature>
<dbReference type="GO" id="GO:0003676">
    <property type="term" value="F:nucleic acid binding"/>
    <property type="evidence" value="ECO:0007669"/>
    <property type="project" value="InterPro"/>
</dbReference>
<dbReference type="Gene3D" id="1.10.30.50">
    <property type="match status" value="1"/>
</dbReference>
<dbReference type="CDD" id="cd00085">
    <property type="entry name" value="HNHc"/>
    <property type="match status" value="1"/>
</dbReference>
<proteinExistence type="predicted"/>
<keyword evidence="3" id="KW-0378">Hydrolase</keyword>
<dbReference type="InterPro" id="IPR002711">
    <property type="entry name" value="HNH"/>
</dbReference>
<sequence length="291" mass="33025">MVSVCGGIFACMGNEMLDEADDVPWLRDLKTARPGKKYFALTLGANRRGRPFWGSQTHFVGWSERNPRWEIREASLVDADRMMWLWKQINQSWLVVHDDPALAVFVRRGGHALVEKELAEDRLPNVICPCECMHDGAVEVGGFGFLGTRHFADDAIERRAPNRTLRMQVLKRDKYRCVICGRRATDHVDVELHVHHLIPWRMDGPTAEENLVTLCGTCHKGLVPDYQPMLRELAGLPGPASPLKERRMEFDEEVARYRAWVARRIAEHEKGVDQDASSGRDDDATQSGRAG</sequence>